<dbReference type="Proteomes" id="UP001199642">
    <property type="component" value="Chromosome"/>
</dbReference>
<dbReference type="RefSeq" id="WP_231819133.1">
    <property type="nucleotide sequence ID" value="NZ_CP082781.1"/>
</dbReference>
<feature type="transmembrane region" description="Helical" evidence="1">
    <location>
        <begin position="21"/>
        <end position="42"/>
    </location>
</feature>
<dbReference type="EMBL" id="CP082781">
    <property type="protein sequence ID" value="UGS25207.1"/>
    <property type="molecule type" value="Genomic_DNA"/>
</dbReference>
<evidence type="ECO:0008006" key="4">
    <source>
        <dbReference type="Google" id="ProtNLM"/>
    </source>
</evidence>
<protein>
    <recommendedName>
        <fullName evidence="4">DUF4190 domain-containing protein</fullName>
    </recommendedName>
</protein>
<keyword evidence="1" id="KW-0472">Membrane</keyword>
<organism evidence="2 3">
    <name type="scientific">Microbacterium resistens</name>
    <dbReference type="NCBI Taxonomy" id="156977"/>
    <lineage>
        <taxon>Bacteria</taxon>
        <taxon>Bacillati</taxon>
        <taxon>Actinomycetota</taxon>
        <taxon>Actinomycetes</taxon>
        <taxon>Micrococcales</taxon>
        <taxon>Microbacteriaceae</taxon>
        <taxon>Microbacterium</taxon>
    </lineage>
</organism>
<name>A0ABY3RRT6_9MICO</name>
<evidence type="ECO:0000313" key="3">
    <source>
        <dbReference type="Proteomes" id="UP001199642"/>
    </source>
</evidence>
<gene>
    <name evidence="2" type="ORF">K8F61_10940</name>
</gene>
<sequence>MSLPPSAPGPTGDAAAQESPVLGRVALGLGIATLVCGLLAVLDMITFIPWLGASQLVGVALGIATIVVAVIAIVRRRGRRHGIVGLILALASAPLAWALSIVYFAVSMLLYYGI</sequence>
<evidence type="ECO:0000256" key="1">
    <source>
        <dbReference type="SAM" id="Phobius"/>
    </source>
</evidence>
<proteinExistence type="predicted"/>
<evidence type="ECO:0000313" key="2">
    <source>
        <dbReference type="EMBL" id="UGS25207.1"/>
    </source>
</evidence>
<accession>A0ABY3RRT6</accession>
<keyword evidence="1" id="KW-0812">Transmembrane</keyword>
<keyword evidence="1" id="KW-1133">Transmembrane helix</keyword>
<keyword evidence="3" id="KW-1185">Reference proteome</keyword>
<reference evidence="2 3" key="1">
    <citation type="submission" date="2023-01" db="EMBL/GenBank/DDBJ databases">
        <title>Characterization of estradiol degrading bacteria Microbacterium sp. MZT7 and reveal degrading genes through genome analysis.</title>
        <authorList>
            <person name="Hao P."/>
            <person name="Gao Y."/>
        </authorList>
    </citation>
    <scope>NUCLEOTIDE SEQUENCE [LARGE SCALE GENOMIC DNA]</scope>
    <source>
        <strain evidence="2 3">MZT7</strain>
    </source>
</reference>
<feature type="transmembrane region" description="Helical" evidence="1">
    <location>
        <begin position="86"/>
        <end position="112"/>
    </location>
</feature>
<feature type="transmembrane region" description="Helical" evidence="1">
    <location>
        <begin position="48"/>
        <end position="74"/>
    </location>
</feature>